<sequence length="36" mass="4509">MKQMKTCRMLRADGRFCDRNSRRQRSYYVLHADCRR</sequence>
<evidence type="ECO:0000313" key="2">
    <source>
        <dbReference type="Proteomes" id="UP000004410"/>
    </source>
</evidence>
<reference evidence="1 2" key="1">
    <citation type="submission" date="2007-04" db="EMBL/GenBank/DDBJ databases">
        <authorList>
            <person name="Fulton L."/>
            <person name="Clifton S."/>
            <person name="Fulton B."/>
            <person name="Xu J."/>
            <person name="Minx P."/>
            <person name="Pepin K.H."/>
            <person name="Johnson M."/>
            <person name="Thiruvilangam P."/>
            <person name="Bhonagiri V."/>
            <person name="Nash W.E."/>
            <person name="Mardis E.R."/>
            <person name="Wilson R.K."/>
        </authorList>
    </citation>
    <scope>NUCLEOTIDE SEQUENCE [LARGE SCALE GENOMIC DNA]</scope>
    <source>
        <strain evidence="1 2">ATCC 29149</strain>
    </source>
</reference>
<organism evidence="1 2">
    <name type="scientific">Mediterraneibacter gnavus (strain ATCC 29149 / DSM 114966 / JCM 6515 / VPI C7-9)</name>
    <name type="common">Ruminococcus gnavus</name>
    <dbReference type="NCBI Taxonomy" id="411470"/>
    <lineage>
        <taxon>Bacteria</taxon>
        <taxon>Bacillati</taxon>
        <taxon>Bacillota</taxon>
        <taxon>Clostridia</taxon>
        <taxon>Lachnospirales</taxon>
        <taxon>Lachnospiraceae</taxon>
        <taxon>Mediterraneibacter</taxon>
    </lineage>
</organism>
<dbReference type="AlphaFoldDB" id="A7B131"/>
<dbReference type="PaxDb" id="411470-RUMGNA_01257"/>
<name>A7B131_MEDG7</name>
<reference evidence="1 2" key="2">
    <citation type="submission" date="2007-06" db="EMBL/GenBank/DDBJ databases">
        <title>Draft genome sequence of Ruminococcus gnavus (ATCC 29149).</title>
        <authorList>
            <person name="Sudarsanam P."/>
            <person name="Ley R."/>
            <person name="Guruge J."/>
            <person name="Turnbaugh P.J."/>
            <person name="Mahowald M."/>
            <person name="Liep D."/>
            <person name="Gordon J."/>
        </authorList>
    </citation>
    <scope>NUCLEOTIDE SEQUENCE [LARGE SCALE GENOMIC DNA]</scope>
    <source>
        <strain evidence="1 2">ATCC 29149</strain>
    </source>
</reference>
<protein>
    <submittedName>
        <fullName evidence="1">Uncharacterized protein</fullName>
    </submittedName>
</protein>
<evidence type="ECO:0000313" key="1">
    <source>
        <dbReference type="EMBL" id="EDN77953.1"/>
    </source>
</evidence>
<gene>
    <name evidence="1" type="ORF">RUMGNA_01257</name>
</gene>
<dbReference type="Proteomes" id="UP000004410">
    <property type="component" value="Unassembled WGS sequence"/>
</dbReference>
<comment type="caution">
    <text evidence="1">The sequence shown here is derived from an EMBL/GenBank/DDBJ whole genome shotgun (WGS) entry which is preliminary data.</text>
</comment>
<dbReference type="EMBL" id="AAYG02000011">
    <property type="protein sequence ID" value="EDN77953.1"/>
    <property type="molecule type" value="Genomic_DNA"/>
</dbReference>
<accession>A7B131</accession>
<proteinExistence type="predicted"/>